<keyword evidence="6" id="KW-1185">Reference proteome</keyword>
<dbReference type="InterPro" id="IPR016181">
    <property type="entry name" value="Acyl_CoA_acyltransferase"/>
</dbReference>
<sequence>MELQEWDERGLWLERQANTAAMKEHLGGVEPPGKLVERHEKYLATMRGADGWMWLVVLPGSPDPVGSVGYWRREWRGEPVYEMGWKILPAHQGRGLAVRATVAALRRVAAIGERRYVHAYPSVANTASNGVCRRSGFQLLGETSFEYPRGHLIVSNDWRYDLSAPLNNPARTNQ</sequence>
<dbReference type="Gene3D" id="3.40.630.30">
    <property type="match status" value="1"/>
</dbReference>
<dbReference type="SUPFAM" id="SSF55729">
    <property type="entry name" value="Acyl-CoA N-acyltransferases (Nat)"/>
    <property type="match status" value="1"/>
</dbReference>
<dbReference type="InterPro" id="IPR000182">
    <property type="entry name" value="GNAT_dom"/>
</dbReference>
<evidence type="ECO:0000256" key="3">
    <source>
        <dbReference type="ARBA" id="ARBA00038502"/>
    </source>
</evidence>
<protein>
    <recommendedName>
        <fullName evidence="4">N-acetyltransferase domain-containing protein</fullName>
    </recommendedName>
</protein>
<evidence type="ECO:0000259" key="4">
    <source>
        <dbReference type="PROSITE" id="PS51186"/>
    </source>
</evidence>
<dbReference type="EMBL" id="BOMI01000108">
    <property type="protein sequence ID" value="GID76790.1"/>
    <property type="molecule type" value="Genomic_DNA"/>
</dbReference>
<dbReference type="Proteomes" id="UP000609879">
    <property type="component" value="Unassembled WGS sequence"/>
</dbReference>
<dbReference type="PANTHER" id="PTHR43792:SF8">
    <property type="entry name" value="[RIBOSOMAL PROTEIN US5]-ALANINE N-ACETYLTRANSFERASE"/>
    <property type="match status" value="1"/>
</dbReference>
<comment type="similarity">
    <text evidence="3">Belongs to the acetyltransferase family. RimJ subfamily.</text>
</comment>
<dbReference type="RefSeq" id="WP_203769844.1">
    <property type="nucleotide sequence ID" value="NZ_BAAABO010000029.1"/>
</dbReference>
<dbReference type="Pfam" id="PF13302">
    <property type="entry name" value="Acetyltransf_3"/>
    <property type="match status" value="1"/>
</dbReference>
<reference evidence="5 6" key="1">
    <citation type="submission" date="2021-01" db="EMBL/GenBank/DDBJ databases">
        <title>Whole genome shotgun sequence of Actinoplanes deccanensis NBRC 13994.</title>
        <authorList>
            <person name="Komaki H."/>
            <person name="Tamura T."/>
        </authorList>
    </citation>
    <scope>NUCLEOTIDE SEQUENCE [LARGE SCALE GENOMIC DNA]</scope>
    <source>
        <strain evidence="5 6">NBRC 13994</strain>
    </source>
</reference>
<keyword evidence="1" id="KW-0808">Transferase</keyword>
<gene>
    <name evidence="5" type="ORF">Ade02nite_54310</name>
</gene>
<feature type="domain" description="N-acetyltransferase" evidence="4">
    <location>
        <begin position="1"/>
        <end position="165"/>
    </location>
</feature>
<evidence type="ECO:0000256" key="2">
    <source>
        <dbReference type="ARBA" id="ARBA00023315"/>
    </source>
</evidence>
<name>A0ABQ3Y9V5_9ACTN</name>
<dbReference type="PROSITE" id="PS51186">
    <property type="entry name" value="GNAT"/>
    <property type="match status" value="1"/>
</dbReference>
<evidence type="ECO:0000256" key="1">
    <source>
        <dbReference type="ARBA" id="ARBA00022679"/>
    </source>
</evidence>
<evidence type="ECO:0000313" key="6">
    <source>
        <dbReference type="Proteomes" id="UP000609879"/>
    </source>
</evidence>
<accession>A0ABQ3Y9V5</accession>
<comment type="caution">
    <text evidence="5">The sequence shown here is derived from an EMBL/GenBank/DDBJ whole genome shotgun (WGS) entry which is preliminary data.</text>
</comment>
<proteinExistence type="inferred from homology"/>
<keyword evidence="2" id="KW-0012">Acyltransferase</keyword>
<dbReference type="PANTHER" id="PTHR43792">
    <property type="entry name" value="GNAT FAMILY, PUTATIVE (AFU_ORTHOLOGUE AFUA_3G00765)-RELATED-RELATED"/>
    <property type="match status" value="1"/>
</dbReference>
<evidence type="ECO:0000313" key="5">
    <source>
        <dbReference type="EMBL" id="GID76790.1"/>
    </source>
</evidence>
<dbReference type="InterPro" id="IPR051531">
    <property type="entry name" value="N-acetyltransferase"/>
</dbReference>
<organism evidence="5 6">
    <name type="scientific">Paractinoplanes deccanensis</name>
    <dbReference type="NCBI Taxonomy" id="113561"/>
    <lineage>
        <taxon>Bacteria</taxon>
        <taxon>Bacillati</taxon>
        <taxon>Actinomycetota</taxon>
        <taxon>Actinomycetes</taxon>
        <taxon>Micromonosporales</taxon>
        <taxon>Micromonosporaceae</taxon>
        <taxon>Paractinoplanes</taxon>
    </lineage>
</organism>